<dbReference type="AlphaFoldDB" id="A0A7E4V335"/>
<keyword evidence="1" id="KW-1185">Reference proteome</keyword>
<organism evidence="1 2">
    <name type="scientific">Panagrellus redivivus</name>
    <name type="common">Microworm</name>
    <dbReference type="NCBI Taxonomy" id="6233"/>
    <lineage>
        <taxon>Eukaryota</taxon>
        <taxon>Metazoa</taxon>
        <taxon>Ecdysozoa</taxon>
        <taxon>Nematoda</taxon>
        <taxon>Chromadorea</taxon>
        <taxon>Rhabditida</taxon>
        <taxon>Tylenchina</taxon>
        <taxon>Panagrolaimomorpha</taxon>
        <taxon>Panagrolaimoidea</taxon>
        <taxon>Panagrolaimidae</taxon>
        <taxon>Panagrellus</taxon>
    </lineage>
</organism>
<evidence type="ECO:0000313" key="1">
    <source>
        <dbReference type="Proteomes" id="UP000492821"/>
    </source>
</evidence>
<proteinExistence type="predicted"/>
<protein>
    <submittedName>
        <fullName evidence="2">PLAT domain-containing protein</fullName>
    </submittedName>
</protein>
<sequence>MGDTREVKSMEANVVQSVHQHVYRHPRRVGGGSRHSLKKVADSRVSVALTGYWTTFEFAGPSEQGRGIHFCDFGWLESVFDQNRSVLR</sequence>
<reference evidence="1" key="1">
    <citation type="journal article" date="2013" name="Genetics">
        <title>The draft genome and transcriptome of Panagrellus redivivus are shaped by the harsh demands of a free-living lifestyle.</title>
        <authorList>
            <person name="Srinivasan J."/>
            <person name="Dillman A.R."/>
            <person name="Macchietto M.G."/>
            <person name="Heikkinen L."/>
            <person name="Lakso M."/>
            <person name="Fracchia K.M."/>
            <person name="Antoshechkin I."/>
            <person name="Mortazavi A."/>
            <person name="Wong G."/>
            <person name="Sternberg P.W."/>
        </authorList>
    </citation>
    <scope>NUCLEOTIDE SEQUENCE [LARGE SCALE GENOMIC DNA]</scope>
    <source>
        <strain evidence="1">MT8872</strain>
    </source>
</reference>
<accession>A0A7E4V335</accession>
<evidence type="ECO:0000313" key="2">
    <source>
        <dbReference type="WBParaSite" id="Pan_g15868.t1"/>
    </source>
</evidence>
<dbReference type="WBParaSite" id="Pan_g15868.t1">
    <property type="protein sequence ID" value="Pan_g15868.t1"/>
    <property type="gene ID" value="Pan_g15868"/>
</dbReference>
<name>A0A7E4V335_PANRE</name>
<reference evidence="2" key="2">
    <citation type="submission" date="2020-10" db="UniProtKB">
        <authorList>
            <consortium name="WormBaseParasite"/>
        </authorList>
    </citation>
    <scope>IDENTIFICATION</scope>
</reference>
<dbReference type="Proteomes" id="UP000492821">
    <property type="component" value="Unassembled WGS sequence"/>
</dbReference>